<dbReference type="EMBL" id="FSSB01000016">
    <property type="protein sequence ID" value="SIO94757.1"/>
    <property type="molecule type" value="Genomic_DNA"/>
</dbReference>
<protein>
    <recommendedName>
        <fullName evidence="3">4'-phosphopantetheinyl transferase domain-containing protein</fullName>
    </recommendedName>
</protein>
<evidence type="ECO:0000313" key="1">
    <source>
        <dbReference type="EMBL" id="SIO94757.1"/>
    </source>
</evidence>
<proteinExistence type="predicted"/>
<sequence>MDGIYINKDRTLFLCVIEHSLYKWFLNKNSIHKYLPITVNRKARTSLVREMTKVIFTEYYMPVISSVPWPTPYSISHSNNMSVTLVSHDTKVSSIGVDVEDIITEGRVRPFMIDYLSRYKQSNYVGFSIEKLSIVIFSAMESLYKSISGRYKSTFNPDDYMLKCISDNVIEFLYIGSINSLKEKCFYVNYFLAENVFITISLLSYEFNSIIDNCIISNKIDVDIR</sequence>
<reference evidence="1 2" key="1">
    <citation type="submission" date="2016-12" db="EMBL/GenBank/DDBJ databases">
        <authorList>
            <person name="Song W.-J."/>
            <person name="Kurnit D.M."/>
        </authorList>
    </citation>
    <scope>NUCLEOTIDE SEQUENCE [LARGE SCALE GENOMIC DNA]</scope>
    <source>
        <strain evidence="1 2">CECT 9026</strain>
    </source>
</reference>
<name>A0A1N6M5X5_9VIBR</name>
<dbReference type="Proteomes" id="UP000184774">
    <property type="component" value="Unassembled WGS sequence"/>
</dbReference>
<accession>A0A1N6M5X5</accession>
<evidence type="ECO:0000313" key="2">
    <source>
        <dbReference type="Proteomes" id="UP000184774"/>
    </source>
</evidence>
<gene>
    <name evidence="1" type="ORF">VSP9026_02487</name>
</gene>
<evidence type="ECO:0008006" key="3">
    <source>
        <dbReference type="Google" id="ProtNLM"/>
    </source>
</evidence>
<organism evidence="1 2">
    <name type="scientific">Vibrio spartinae</name>
    <dbReference type="NCBI Taxonomy" id="1918945"/>
    <lineage>
        <taxon>Bacteria</taxon>
        <taxon>Pseudomonadati</taxon>
        <taxon>Pseudomonadota</taxon>
        <taxon>Gammaproteobacteria</taxon>
        <taxon>Vibrionales</taxon>
        <taxon>Vibrionaceae</taxon>
        <taxon>Vibrio</taxon>
    </lineage>
</organism>
<dbReference type="AlphaFoldDB" id="A0A1N6M5X5"/>